<reference evidence="1 2" key="1">
    <citation type="submission" date="2021-03" db="EMBL/GenBank/DDBJ databases">
        <title>Whole genome shotgun sequence of Actinoplanes toevensis NBRC 105298.</title>
        <authorList>
            <person name="Komaki H."/>
            <person name="Tamura T."/>
        </authorList>
    </citation>
    <scope>NUCLEOTIDE SEQUENCE [LARGE SCALE GENOMIC DNA]</scope>
    <source>
        <strain evidence="1 2">NBRC 105298</strain>
    </source>
</reference>
<protein>
    <submittedName>
        <fullName evidence="1">Uncharacterized protein</fullName>
    </submittedName>
</protein>
<evidence type="ECO:0000313" key="1">
    <source>
        <dbReference type="EMBL" id="GIM93630.1"/>
    </source>
</evidence>
<dbReference type="SUPFAM" id="SSF53187">
    <property type="entry name" value="Zn-dependent exopeptidases"/>
    <property type="match status" value="1"/>
</dbReference>
<comment type="caution">
    <text evidence="1">The sequence shown here is derived from an EMBL/GenBank/DDBJ whole genome shotgun (WGS) entry which is preliminary data.</text>
</comment>
<dbReference type="Gene3D" id="3.40.630.10">
    <property type="entry name" value="Zn peptidases"/>
    <property type="match status" value="1"/>
</dbReference>
<dbReference type="AlphaFoldDB" id="A0A919TDN7"/>
<evidence type="ECO:0000313" key="2">
    <source>
        <dbReference type="Proteomes" id="UP000677082"/>
    </source>
</evidence>
<organism evidence="1 2">
    <name type="scientific">Paractinoplanes toevensis</name>
    <dbReference type="NCBI Taxonomy" id="571911"/>
    <lineage>
        <taxon>Bacteria</taxon>
        <taxon>Bacillati</taxon>
        <taxon>Actinomycetota</taxon>
        <taxon>Actinomycetes</taxon>
        <taxon>Micromonosporales</taxon>
        <taxon>Micromonosporaceae</taxon>
        <taxon>Paractinoplanes</taxon>
    </lineage>
</organism>
<name>A0A919TDN7_9ACTN</name>
<gene>
    <name evidence="1" type="ORF">Ato02nite_054230</name>
</gene>
<accession>A0A919TDN7</accession>
<proteinExistence type="predicted"/>
<dbReference type="EMBL" id="BOQN01000068">
    <property type="protein sequence ID" value="GIM93630.1"/>
    <property type="molecule type" value="Genomic_DNA"/>
</dbReference>
<dbReference type="Proteomes" id="UP000677082">
    <property type="component" value="Unassembled WGS sequence"/>
</dbReference>
<keyword evidence="2" id="KW-1185">Reference proteome</keyword>
<sequence>MRATGFPAVATATVNIRTVPGQTVADVADQLRRWVADISPARSSTTSRSRGGPAELLSRVLDAPVLFFGVGLPEDRWHGSDERVSIEMLVNGTATLAYLWSRPSAPR</sequence>